<dbReference type="EMBL" id="BMJM01000008">
    <property type="protein sequence ID" value="GGE16300.1"/>
    <property type="molecule type" value="Genomic_DNA"/>
</dbReference>
<proteinExistence type="inferred from homology"/>
<comment type="caution">
    <text evidence="7">The sequence shown here is derived from an EMBL/GenBank/DDBJ whole genome shotgun (WGS) entry which is preliminary data.</text>
</comment>
<evidence type="ECO:0000256" key="2">
    <source>
        <dbReference type="ARBA" id="ARBA00022649"/>
    </source>
</evidence>
<dbReference type="Proteomes" id="UP000635071">
    <property type="component" value="Unassembled WGS sequence"/>
</dbReference>
<reference evidence="7" key="1">
    <citation type="journal article" date="2014" name="Int. J. Syst. Evol. Microbiol.">
        <title>Complete genome sequence of Corynebacterium casei LMG S-19264T (=DSM 44701T), isolated from a smear-ripened cheese.</title>
        <authorList>
            <consortium name="US DOE Joint Genome Institute (JGI-PGF)"/>
            <person name="Walter F."/>
            <person name="Albersmeier A."/>
            <person name="Kalinowski J."/>
            <person name="Ruckert C."/>
        </authorList>
    </citation>
    <scope>NUCLEOTIDE SEQUENCE</scope>
    <source>
        <strain evidence="7">CGMCC 1.15519</strain>
    </source>
</reference>
<evidence type="ECO:0000313" key="7">
    <source>
        <dbReference type="EMBL" id="GGE16300.1"/>
    </source>
</evidence>
<dbReference type="Pfam" id="PF06769">
    <property type="entry name" value="YoeB_toxin"/>
    <property type="match status" value="1"/>
</dbReference>
<evidence type="ECO:0000256" key="3">
    <source>
        <dbReference type="ARBA" id="ARBA00022722"/>
    </source>
</evidence>
<reference evidence="7" key="2">
    <citation type="submission" date="2020-09" db="EMBL/GenBank/DDBJ databases">
        <authorList>
            <person name="Sun Q."/>
            <person name="Zhou Y."/>
        </authorList>
    </citation>
    <scope>NUCLEOTIDE SEQUENCE</scope>
    <source>
        <strain evidence="7">CGMCC 1.15519</strain>
    </source>
</reference>
<dbReference type="GO" id="GO:0016787">
    <property type="term" value="F:hydrolase activity"/>
    <property type="evidence" value="ECO:0007669"/>
    <property type="project" value="UniProtKB-KW"/>
</dbReference>
<accession>A0A916ZWH0</accession>
<comment type="similarity">
    <text evidence="1">Belongs to the YoeB family.</text>
</comment>
<dbReference type="GO" id="GO:0045892">
    <property type="term" value="P:negative regulation of DNA-templated transcription"/>
    <property type="evidence" value="ECO:0007669"/>
    <property type="project" value="TreeGrafter"/>
</dbReference>
<name>A0A916ZWH0_9SPHN</name>
<evidence type="ECO:0000313" key="8">
    <source>
        <dbReference type="Proteomes" id="UP000635071"/>
    </source>
</evidence>
<dbReference type="AlphaFoldDB" id="A0A916ZWH0"/>
<keyword evidence="4" id="KW-0255">Endonuclease</keyword>
<protein>
    <recommendedName>
        <fullName evidence="6">Putative mRNA interferase YoeB</fullName>
    </recommendedName>
</protein>
<dbReference type="InterPro" id="IPR009614">
    <property type="entry name" value="YoeB_toxin"/>
</dbReference>
<dbReference type="RefSeq" id="WP_188763144.1">
    <property type="nucleotide sequence ID" value="NZ_BMJM01000008.1"/>
</dbReference>
<dbReference type="NCBIfam" id="TIGR02116">
    <property type="entry name" value="toxin_Txe_YoeB"/>
    <property type="match status" value="1"/>
</dbReference>
<evidence type="ECO:0000256" key="6">
    <source>
        <dbReference type="ARBA" id="ARBA00030388"/>
    </source>
</evidence>
<dbReference type="GO" id="GO:0006401">
    <property type="term" value="P:RNA catabolic process"/>
    <property type="evidence" value="ECO:0007669"/>
    <property type="project" value="InterPro"/>
</dbReference>
<dbReference type="PANTHER" id="PTHR38039:SF1">
    <property type="entry name" value="TOXIN YOEB"/>
    <property type="match status" value="1"/>
</dbReference>
<keyword evidence="3" id="KW-0540">Nuclease</keyword>
<keyword evidence="2" id="KW-1277">Toxin-antitoxin system</keyword>
<keyword evidence="5" id="KW-0378">Hydrolase</keyword>
<sequence>MNLQFTAAAWEDYEHWQQQDRAMTARITTLLSDIMRDPFRGIGKPEPLKGELSGWWSRRITSEHRLVYRCKGTGADQRIEVVQCRDHY</sequence>
<gene>
    <name evidence="7" type="ORF">GCM10011529_23360</name>
</gene>
<dbReference type="GO" id="GO:0004519">
    <property type="term" value="F:endonuclease activity"/>
    <property type="evidence" value="ECO:0007669"/>
    <property type="project" value="UniProtKB-KW"/>
</dbReference>
<evidence type="ECO:0000256" key="4">
    <source>
        <dbReference type="ARBA" id="ARBA00022759"/>
    </source>
</evidence>
<dbReference type="Gene3D" id="3.30.2310.20">
    <property type="entry name" value="RelE-like"/>
    <property type="match status" value="1"/>
</dbReference>
<evidence type="ECO:0000256" key="1">
    <source>
        <dbReference type="ARBA" id="ARBA00008172"/>
    </source>
</evidence>
<organism evidence="7 8">
    <name type="scientific">Sandarakinorhabdus glacialis</name>
    <dbReference type="NCBI Taxonomy" id="1614636"/>
    <lineage>
        <taxon>Bacteria</taxon>
        <taxon>Pseudomonadati</taxon>
        <taxon>Pseudomonadota</taxon>
        <taxon>Alphaproteobacteria</taxon>
        <taxon>Sphingomonadales</taxon>
        <taxon>Sphingosinicellaceae</taxon>
        <taxon>Sandarakinorhabdus</taxon>
    </lineage>
</organism>
<dbReference type="SUPFAM" id="SSF143011">
    <property type="entry name" value="RelE-like"/>
    <property type="match status" value="1"/>
</dbReference>
<dbReference type="PANTHER" id="PTHR38039">
    <property type="entry name" value="TOXIN YOEB"/>
    <property type="match status" value="1"/>
</dbReference>
<dbReference type="InterPro" id="IPR035093">
    <property type="entry name" value="RelE/ParE_toxin_dom_sf"/>
</dbReference>
<keyword evidence="8" id="KW-1185">Reference proteome</keyword>
<evidence type="ECO:0000256" key="5">
    <source>
        <dbReference type="ARBA" id="ARBA00022801"/>
    </source>
</evidence>